<dbReference type="Proteomes" id="UP000824890">
    <property type="component" value="Unassembled WGS sequence"/>
</dbReference>
<name>A0ABQ7X5X1_BRANA</name>
<gene>
    <name evidence="1" type="ORF">HID58_094834</name>
</gene>
<keyword evidence="2" id="KW-1185">Reference proteome</keyword>
<proteinExistence type="predicted"/>
<protein>
    <submittedName>
        <fullName evidence="1">Uncharacterized protein</fullName>
    </submittedName>
</protein>
<reference evidence="1 2" key="1">
    <citation type="submission" date="2021-05" db="EMBL/GenBank/DDBJ databases">
        <title>Genome Assembly of Synthetic Allotetraploid Brassica napus Reveals Homoeologous Exchanges between Subgenomes.</title>
        <authorList>
            <person name="Davis J.T."/>
        </authorList>
    </citation>
    <scope>NUCLEOTIDE SEQUENCE [LARGE SCALE GENOMIC DNA]</scope>
    <source>
        <strain evidence="2">cv. Da-Ae</strain>
        <tissue evidence="1">Seedling</tissue>
    </source>
</reference>
<sequence length="92" mass="10053">MEANLDPSSSAFIREVEAYSDPLSPTLASGKGSLLQPARRLAKLRCRLETRDSKSVEISVIDGTRRREDSAVKNGYGFVGGLSVSKLRRTQV</sequence>
<dbReference type="EMBL" id="JAGKQM010001796">
    <property type="protein sequence ID" value="KAH0851316.1"/>
    <property type="molecule type" value="Genomic_DNA"/>
</dbReference>
<comment type="caution">
    <text evidence="1">The sequence shown here is derived from an EMBL/GenBank/DDBJ whole genome shotgun (WGS) entry which is preliminary data.</text>
</comment>
<accession>A0ABQ7X5X1</accession>
<organism evidence="1 2">
    <name type="scientific">Brassica napus</name>
    <name type="common">Rape</name>
    <dbReference type="NCBI Taxonomy" id="3708"/>
    <lineage>
        <taxon>Eukaryota</taxon>
        <taxon>Viridiplantae</taxon>
        <taxon>Streptophyta</taxon>
        <taxon>Embryophyta</taxon>
        <taxon>Tracheophyta</taxon>
        <taxon>Spermatophyta</taxon>
        <taxon>Magnoliopsida</taxon>
        <taxon>eudicotyledons</taxon>
        <taxon>Gunneridae</taxon>
        <taxon>Pentapetalae</taxon>
        <taxon>rosids</taxon>
        <taxon>malvids</taxon>
        <taxon>Brassicales</taxon>
        <taxon>Brassicaceae</taxon>
        <taxon>Brassiceae</taxon>
        <taxon>Brassica</taxon>
    </lineage>
</organism>
<evidence type="ECO:0000313" key="1">
    <source>
        <dbReference type="EMBL" id="KAH0851316.1"/>
    </source>
</evidence>
<evidence type="ECO:0000313" key="2">
    <source>
        <dbReference type="Proteomes" id="UP000824890"/>
    </source>
</evidence>